<feature type="domain" description="FAD-binding" evidence="4">
    <location>
        <begin position="6"/>
        <end position="324"/>
    </location>
</feature>
<proteinExistence type="predicted"/>
<evidence type="ECO:0000313" key="5">
    <source>
        <dbReference type="EMBL" id="PNY26561.1"/>
    </source>
</evidence>
<dbReference type="InterPro" id="IPR051704">
    <property type="entry name" value="FAD_aromatic-hydroxylase"/>
</dbReference>
<dbReference type="GO" id="GO:0016491">
    <property type="term" value="F:oxidoreductase activity"/>
    <property type="evidence" value="ECO:0007669"/>
    <property type="project" value="UniProtKB-KW"/>
</dbReference>
<comment type="caution">
    <text evidence="5">The sequence shown here is derived from an EMBL/GenBank/DDBJ whole genome shotgun (WGS) entry which is preliminary data.</text>
</comment>
<evidence type="ECO:0000259" key="4">
    <source>
        <dbReference type="Pfam" id="PF01494"/>
    </source>
</evidence>
<keyword evidence="6" id="KW-1185">Reference proteome</keyword>
<keyword evidence="1" id="KW-0285">Flavoprotein</keyword>
<dbReference type="GO" id="GO:0071949">
    <property type="term" value="F:FAD binding"/>
    <property type="evidence" value="ECO:0007669"/>
    <property type="project" value="InterPro"/>
</dbReference>
<dbReference type="AlphaFoldDB" id="A0A2K3QGB9"/>
<dbReference type="SUPFAM" id="SSF51905">
    <property type="entry name" value="FAD/NAD(P)-binding domain"/>
    <property type="match status" value="1"/>
</dbReference>
<dbReference type="OrthoDB" id="655030at2759"/>
<dbReference type="Gene3D" id="3.50.50.60">
    <property type="entry name" value="FAD/NAD(P)-binding domain"/>
    <property type="match status" value="1"/>
</dbReference>
<keyword evidence="3" id="KW-0560">Oxidoreductase</keyword>
<dbReference type="Pfam" id="PF01494">
    <property type="entry name" value="FAD_binding_3"/>
    <property type="match status" value="1"/>
</dbReference>
<evidence type="ECO:0000256" key="3">
    <source>
        <dbReference type="ARBA" id="ARBA00023002"/>
    </source>
</evidence>
<dbReference type="InterPro" id="IPR002938">
    <property type="entry name" value="FAD-bd"/>
</dbReference>
<gene>
    <name evidence="5" type="ORF">TCAP_03504</name>
</gene>
<organism evidence="5 6">
    <name type="scientific">Tolypocladium capitatum</name>
    <dbReference type="NCBI Taxonomy" id="45235"/>
    <lineage>
        <taxon>Eukaryota</taxon>
        <taxon>Fungi</taxon>
        <taxon>Dikarya</taxon>
        <taxon>Ascomycota</taxon>
        <taxon>Pezizomycotina</taxon>
        <taxon>Sordariomycetes</taxon>
        <taxon>Hypocreomycetidae</taxon>
        <taxon>Hypocreales</taxon>
        <taxon>Ophiocordycipitaceae</taxon>
        <taxon>Tolypocladium</taxon>
    </lineage>
</organism>
<evidence type="ECO:0000256" key="2">
    <source>
        <dbReference type="ARBA" id="ARBA00022827"/>
    </source>
</evidence>
<evidence type="ECO:0000313" key="6">
    <source>
        <dbReference type="Proteomes" id="UP000236621"/>
    </source>
</evidence>
<dbReference type="PANTHER" id="PTHR46865:SF7">
    <property type="entry name" value="MONOOXYGENASE, PUTATIVE (AFU_ORTHOLOGUE AFUA_8G07040)-RELATED"/>
    <property type="match status" value="1"/>
</dbReference>
<dbReference type="Gene3D" id="3.30.9.10">
    <property type="entry name" value="D-Amino Acid Oxidase, subunit A, domain 2"/>
    <property type="match status" value="1"/>
</dbReference>
<keyword evidence="2" id="KW-0274">FAD</keyword>
<dbReference type="InterPro" id="IPR036188">
    <property type="entry name" value="FAD/NAD-bd_sf"/>
</dbReference>
<protein>
    <recommendedName>
        <fullName evidence="4">FAD-binding domain-containing protein</fullName>
    </recommendedName>
</protein>
<dbReference type="Proteomes" id="UP000236621">
    <property type="component" value="Unassembled WGS sequence"/>
</dbReference>
<reference evidence="5 6" key="1">
    <citation type="submission" date="2017-08" db="EMBL/GenBank/DDBJ databases">
        <title>Harnessing the power of phylogenomics to disentangle the directionality and signatures of interkingdom host jumping in the parasitic fungal genus Tolypocladium.</title>
        <authorList>
            <person name="Quandt C.A."/>
            <person name="Patterson W."/>
            <person name="Spatafora J.W."/>
        </authorList>
    </citation>
    <scope>NUCLEOTIDE SEQUENCE [LARGE SCALE GENOMIC DNA]</scope>
    <source>
        <strain evidence="5 6">CBS 113982</strain>
    </source>
</reference>
<dbReference type="STRING" id="45235.A0A2K3QGB9"/>
<evidence type="ECO:0000256" key="1">
    <source>
        <dbReference type="ARBA" id="ARBA00022630"/>
    </source>
</evidence>
<dbReference type="PRINTS" id="PR00420">
    <property type="entry name" value="RNGMNOXGNASE"/>
</dbReference>
<dbReference type="PANTHER" id="PTHR46865">
    <property type="entry name" value="OXIDOREDUCTASE-RELATED"/>
    <property type="match status" value="1"/>
</dbReference>
<accession>A0A2K3QGB9</accession>
<name>A0A2K3QGB9_9HYPO</name>
<sequence length="414" mass="46514">MPPLRILISGGGIAGPALAFWLTRLGNSCTIQERSPSLRTNGQQIDIRNQGIDVAKRMGLLEEIRKLVIDERGLQFVDSRGEQKAMFPKVKANSGQQGFTTEFELMRGDFCKLLVDATKDKTEYRFGVWVDEVKNEADHVTVKLSDGRVETYDILIGADGQGSRTRKMVLGEAGENHCFRKLGLYIAFYTLPRTAEDTSLGTVYHAPGQRVMITRWRSGVKGQGYLATMAHANELEQALKQDVTKQRELFGRIFQDAGWQADRLIEAMHKSEEFYAQSMVQLQSKIWSRGRVVLIGDAAYCPSPLTGMGTSLALVGAYVLAGAISKNRDNLDAAFAEYDRTLRPLVDRAHRLPPGVPRIFYPKSKWGIKVLYWVLGLMAMLKTWVGMTIQSFILPMEEQWKLPDYPELDAENSK</sequence>
<dbReference type="EMBL" id="NRSZ01000533">
    <property type="protein sequence ID" value="PNY26561.1"/>
    <property type="molecule type" value="Genomic_DNA"/>
</dbReference>